<keyword evidence="4 9" id="KW-0808">Transferase</keyword>
<keyword evidence="3 9" id="KW-0489">Methyltransferase</keyword>
<dbReference type="InterPro" id="IPR014776">
    <property type="entry name" value="4pyrrole_Mease_sub2"/>
</dbReference>
<evidence type="ECO:0000313" key="9">
    <source>
        <dbReference type="EMBL" id="SHE69301.1"/>
    </source>
</evidence>
<gene>
    <name evidence="9" type="ORF">SAMN02745225_01342</name>
</gene>
<dbReference type="InterPro" id="IPR051810">
    <property type="entry name" value="Precorrin_MeTrfase"/>
</dbReference>
<keyword evidence="9" id="KW-0378">Hydrolase</keyword>
<keyword evidence="10" id="KW-1185">Reference proteome</keyword>
<comment type="pathway">
    <text evidence="1">Cofactor biosynthesis; adenosylcobalamin biosynthesis.</text>
</comment>
<dbReference type="SUPFAM" id="SSF53790">
    <property type="entry name" value="Tetrapyrrole methylase"/>
    <property type="match status" value="1"/>
</dbReference>
<dbReference type="RefSeq" id="WP_072790304.1">
    <property type="nucleotide sequence ID" value="NZ_FQUL01000017.1"/>
</dbReference>
<evidence type="ECO:0000256" key="3">
    <source>
        <dbReference type="ARBA" id="ARBA00022603"/>
    </source>
</evidence>
<accession>A0A1M4VJW4</accession>
<dbReference type="SUPFAM" id="SSF159672">
    <property type="entry name" value="CbiG N-terminal domain-like"/>
    <property type="match status" value="1"/>
</dbReference>
<dbReference type="Proteomes" id="UP000184295">
    <property type="component" value="Unassembled WGS sequence"/>
</dbReference>
<evidence type="ECO:0000256" key="5">
    <source>
        <dbReference type="ARBA" id="ARBA00022691"/>
    </source>
</evidence>
<dbReference type="GO" id="GO:0009236">
    <property type="term" value="P:cobalamin biosynthetic process"/>
    <property type="evidence" value="ECO:0007669"/>
    <property type="project" value="UniProtKB-UniPathway"/>
</dbReference>
<dbReference type="GO" id="GO:0016787">
    <property type="term" value="F:hydrolase activity"/>
    <property type="evidence" value="ECO:0007669"/>
    <property type="project" value="UniProtKB-KW"/>
</dbReference>
<dbReference type="InterPro" id="IPR006363">
    <property type="entry name" value="Cbl_synth_CobJ/CibH_dom"/>
</dbReference>
<feature type="domain" description="Tetrapyrrole methylase" evidence="6">
    <location>
        <begin position="329"/>
        <end position="540"/>
    </location>
</feature>
<dbReference type="Pfam" id="PF00590">
    <property type="entry name" value="TP_methylase"/>
    <property type="match status" value="1"/>
</dbReference>
<dbReference type="Gene3D" id="3.30.950.10">
    <property type="entry name" value="Methyltransferase, Cobalt-precorrin-4 Transmethylase, Domain 2"/>
    <property type="match status" value="1"/>
</dbReference>
<dbReference type="UniPathway" id="UPA00148"/>
<protein>
    <submittedName>
        <fullName evidence="9">Cobalt-precorrin 5A hydrolase / precorrin-3B C17-methyltransferase</fullName>
    </submittedName>
</protein>
<dbReference type="NCBIfam" id="TIGR01466">
    <property type="entry name" value="cobJ_cbiH"/>
    <property type="match status" value="1"/>
</dbReference>
<dbReference type="SUPFAM" id="SSF159664">
    <property type="entry name" value="CobE/GbiG C-terminal domain-like"/>
    <property type="match status" value="1"/>
</dbReference>
<evidence type="ECO:0000259" key="6">
    <source>
        <dbReference type="Pfam" id="PF00590"/>
    </source>
</evidence>
<feature type="domain" description="Cobalamin synthesis G N-terminal" evidence="8">
    <location>
        <begin position="44"/>
        <end position="122"/>
    </location>
</feature>
<dbReference type="Pfam" id="PF11760">
    <property type="entry name" value="CbiG_N"/>
    <property type="match status" value="1"/>
</dbReference>
<dbReference type="GO" id="GO:0008168">
    <property type="term" value="F:methyltransferase activity"/>
    <property type="evidence" value="ECO:0007669"/>
    <property type="project" value="UniProtKB-KW"/>
</dbReference>
<dbReference type="Pfam" id="PF01890">
    <property type="entry name" value="CbiG_C"/>
    <property type="match status" value="1"/>
</dbReference>
<dbReference type="EMBL" id="FQUL01000017">
    <property type="protein sequence ID" value="SHE69301.1"/>
    <property type="molecule type" value="Genomic_DNA"/>
</dbReference>
<dbReference type="InterPro" id="IPR021744">
    <property type="entry name" value="CbiG_N"/>
</dbReference>
<proteinExistence type="predicted"/>
<dbReference type="InterPro" id="IPR035996">
    <property type="entry name" value="4pyrrol_Methylase_sf"/>
</dbReference>
<dbReference type="CDD" id="cd11646">
    <property type="entry name" value="Precorrin_3B_C17_MT"/>
    <property type="match status" value="1"/>
</dbReference>
<dbReference type="AlphaFoldDB" id="A0A1M4VJW4"/>
<organism evidence="9 10">
    <name type="scientific">Ferrithrix thermotolerans DSM 19514</name>
    <dbReference type="NCBI Taxonomy" id="1121881"/>
    <lineage>
        <taxon>Bacteria</taxon>
        <taxon>Bacillati</taxon>
        <taxon>Actinomycetota</taxon>
        <taxon>Acidimicrobiia</taxon>
        <taxon>Acidimicrobiales</taxon>
        <taxon>Acidimicrobiaceae</taxon>
        <taxon>Ferrithrix</taxon>
    </lineage>
</organism>
<dbReference type="STRING" id="1121881.SAMN02745225_01342"/>
<feature type="domain" description="CobE/GbiG C-terminal" evidence="7">
    <location>
        <begin position="208"/>
        <end position="322"/>
    </location>
</feature>
<evidence type="ECO:0000259" key="8">
    <source>
        <dbReference type="Pfam" id="PF11760"/>
    </source>
</evidence>
<dbReference type="InterPro" id="IPR014777">
    <property type="entry name" value="4pyrrole_Mease_sub1"/>
</dbReference>
<dbReference type="PANTHER" id="PTHR47036">
    <property type="entry name" value="COBALT-FACTOR III C(17)-METHYLTRANSFERASE-RELATED"/>
    <property type="match status" value="1"/>
</dbReference>
<evidence type="ECO:0000256" key="1">
    <source>
        <dbReference type="ARBA" id="ARBA00004953"/>
    </source>
</evidence>
<dbReference type="PANTHER" id="PTHR47036:SF1">
    <property type="entry name" value="COBALT-FACTOR III C(17)-METHYLTRANSFERASE-RELATED"/>
    <property type="match status" value="1"/>
</dbReference>
<keyword evidence="5" id="KW-0949">S-adenosyl-L-methionine</keyword>
<keyword evidence="2" id="KW-0169">Cobalamin biosynthesis</keyword>
<dbReference type="InterPro" id="IPR036518">
    <property type="entry name" value="CobE/GbiG_C_sf"/>
</dbReference>
<name>A0A1M4VJW4_9ACTN</name>
<evidence type="ECO:0000256" key="4">
    <source>
        <dbReference type="ARBA" id="ARBA00022679"/>
    </source>
</evidence>
<evidence type="ECO:0000313" key="10">
    <source>
        <dbReference type="Proteomes" id="UP000184295"/>
    </source>
</evidence>
<reference evidence="10" key="1">
    <citation type="submission" date="2016-11" db="EMBL/GenBank/DDBJ databases">
        <authorList>
            <person name="Varghese N."/>
            <person name="Submissions S."/>
        </authorList>
    </citation>
    <scope>NUCLEOTIDE SEQUENCE [LARGE SCALE GENOMIC DNA]</scope>
    <source>
        <strain evidence="10">DSM 19514</strain>
    </source>
</reference>
<evidence type="ECO:0000256" key="2">
    <source>
        <dbReference type="ARBA" id="ARBA00022573"/>
    </source>
</evidence>
<dbReference type="InterPro" id="IPR000878">
    <property type="entry name" value="4pyrrol_Mease"/>
</dbReference>
<evidence type="ECO:0000259" key="7">
    <source>
        <dbReference type="Pfam" id="PF01890"/>
    </source>
</evidence>
<dbReference type="Gene3D" id="3.40.1010.10">
    <property type="entry name" value="Cobalt-precorrin-4 Transmethylase, Domain 1"/>
    <property type="match status" value="1"/>
</dbReference>
<dbReference type="Gene3D" id="3.40.50.11220">
    <property type="match status" value="1"/>
</dbReference>
<dbReference type="Gene3D" id="3.30.420.180">
    <property type="entry name" value="CobE/GbiG C-terminal domain"/>
    <property type="match status" value="1"/>
</dbReference>
<dbReference type="InterPro" id="IPR002750">
    <property type="entry name" value="CobE/GbiG_C"/>
</dbReference>
<dbReference type="InterPro" id="IPR038029">
    <property type="entry name" value="GbiG_N_sf"/>
</dbReference>
<sequence length="577" mass="62043">MTPSASDFIPSATNSVIVSNSLAAEPVRQAVGSKIYTFKEAKDVDDLFRVFDLIIYVCAAPIAVRAIARARLTKAADPAVVCVDDTLQHSVVLLGAHKGGNQAARYLEKTIGAKAIVTTASDLRNAPSLDEIPGVRVSGDLPAIQGRINNRMPLWLEGQREDLPPALREVNFEADRSLGFVLRTEASSTDPTYDSDKKIVHLTKERSVVLGVGCSLSCTKEEMRSAVIKAASQVGLKISDFVAVATIDRRKDHHAVTGLGLPVLAFTSEQLRGVRVPNPSSKVMEEVGTSSVAEAAALLALGPRSRLVLEKIKFEQATVAVAEIAPRGKLRIVGVGPGSPLHRTRRSEIAIANAEIVIGFRGYLELCSDLLTNGQQRIPYEIGEESKRVERAIEEAEMGHDVALICSGDPGVYAMASLVFETRASRDLSSLSYDIEVVPGVTAALAASAAKGAILGHDHAYISLSDLLTPWSKIEQAIRSLAGTHLVVAIYNPRSKGRRWQFQRAISILKEIRGNSTYVLLAKSVTRDSENLTVTTLGDLDENLVDMETVVIVGSTSSALEGEYIYTPRGYSVDGAH</sequence>
<dbReference type="OrthoDB" id="9804789at2"/>
<dbReference type="GO" id="GO:0032259">
    <property type="term" value="P:methylation"/>
    <property type="evidence" value="ECO:0007669"/>
    <property type="project" value="UniProtKB-KW"/>
</dbReference>